<name>A0A0G1M745_9BACT</name>
<accession>A0A0G1M745</accession>
<evidence type="ECO:0000313" key="1">
    <source>
        <dbReference type="EMBL" id="KKU04066.1"/>
    </source>
</evidence>
<proteinExistence type="predicted"/>
<protein>
    <submittedName>
        <fullName evidence="1">Uncharacterized protein</fullName>
    </submittedName>
</protein>
<dbReference type="Proteomes" id="UP000034086">
    <property type="component" value="Unassembled WGS sequence"/>
</dbReference>
<organism evidence="1 2">
    <name type="scientific">Candidatus Woesebacteria bacterium GW2011_GWE1_45_18</name>
    <dbReference type="NCBI Taxonomy" id="1618598"/>
    <lineage>
        <taxon>Bacteria</taxon>
        <taxon>Candidatus Woeseibacteriota</taxon>
    </lineage>
</organism>
<evidence type="ECO:0000313" key="2">
    <source>
        <dbReference type="Proteomes" id="UP000034086"/>
    </source>
</evidence>
<sequence>KSCLPHKIGRLAQLVERAVYIRKAGGSRPSATTYAELAKAVKARV</sequence>
<reference evidence="1 2" key="1">
    <citation type="journal article" date="2015" name="Nature">
        <title>rRNA introns, odd ribosomes, and small enigmatic genomes across a large radiation of phyla.</title>
        <authorList>
            <person name="Brown C.T."/>
            <person name="Hug L.A."/>
            <person name="Thomas B.C."/>
            <person name="Sharon I."/>
            <person name="Castelle C.J."/>
            <person name="Singh A."/>
            <person name="Wilkins M.J."/>
            <person name="Williams K.H."/>
            <person name="Banfield J.F."/>
        </authorList>
    </citation>
    <scope>NUCLEOTIDE SEQUENCE [LARGE SCALE GENOMIC DNA]</scope>
</reference>
<gene>
    <name evidence="1" type="ORF">UX03_C0004G0001</name>
</gene>
<dbReference type="AlphaFoldDB" id="A0A0G1M745"/>
<feature type="non-terminal residue" evidence="1">
    <location>
        <position position="1"/>
    </location>
</feature>
<comment type="caution">
    <text evidence="1">The sequence shown here is derived from an EMBL/GenBank/DDBJ whole genome shotgun (WGS) entry which is preliminary data.</text>
</comment>
<dbReference type="EMBL" id="LCKQ01000004">
    <property type="protein sequence ID" value="KKU04066.1"/>
    <property type="molecule type" value="Genomic_DNA"/>
</dbReference>